<name>A0A2V1IIY7_9BACT</name>
<dbReference type="Proteomes" id="UP000244905">
    <property type="component" value="Unassembled WGS sequence"/>
</dbReference>
<comment type="caution">
    <text evidence="5">The sequence shown here is derived from an EMBL/GenBank/DDBJ whole genome shotgun (WGS) entry which is preliminary data.</text>
</comment>
<gene>
    <name evidence="5" type="ORF">C5O23_10115</name>
</gene>
<keyword evidence="3" id="KW-0456">Lyase</keyword>
<sequence>MADKKYSPAVQELADLIKENNWEDKFNQAIANVVAYKIPGLSDMKTIEDYLDYLEAYMHWVPAENKEGTHVYQHLFRSFFLLDQEPVKSLQTPCAPADRQPELTPLSKWMTNYCYAIGDWLDSPESITDDSVKSFYDCAVYNMDEYLEPRGGWKTFNQMFARHVKPGYRPIAAIDDDKIIVHPADACFGGQWEIRPDTHVRIKGLDWSIDELLEGSPYKDKFKGGMWCHSFLSWTDYHRQHAPLSGIVREARVIQGACYVDLVAVPDKVNPATNQVEAWRATAPDQAGYEFMQTRGLIVLETKYGYVAVLPIAMPQVSSVVITAEEGMALKKGDEISYFQFGGSDIVYLFSANMNVSMSAHLGTHYKVGTKIGEVYPVVEL</sequence>
<accession>A0A2V1IIY7</accession>
<dbReference type="GO" id="GO:0004609">
    <property type="term" value="F:phosphatidylserine decarboxylase activity"/>
    <property type="evidence" value="ECO:0007669"/>
    <property type="project" value="InterPro"/>
</dbReference>
<dbReference type="GO" id="GO:0008654">
    <property type="term" value="P:phospholipid biosynthetic process"/>
    <property type="evidence" value="ECO:0007669"/>
    <property type="project" value="InterPro"/>
</dbReference>
<dbReference type="InterPro" id="IPR003817">
    <property type="entry name" value="PS_Dcarbxylase"/>
</dbReference>
<protein>
    <submittedName>
        <fullName evidence="5">Phosphatidylserine decarboxylase</fullName>
    </submittedName>
</protein>
<dbReference type="EMBL" id="PUEC01000023">
    <property type="protein sequence ID" value="PWB01276.1"/>
    <property type="molecule type" value="Genomic_DNA"/>
</dbReference>
<dbReference type="Pfam" id="PF02666">
    <property type="entry name" value="PS_Dcarbxylase"/>
    <property type="match status" value="1"/>
</dbReference>
<keyword evidence="4" id="KW-0670">Pyruvate</keyword>
<keyword evidence="1" id="KW-0210">Decarboxylase</keyword>
<dbReference type="RefSeq" id="WP_107032826.1">
    <property type="nucleotide sequence ID" value="NZ_CAJSYL010000001.1"/>
</dbReference>
<evidence type="ECO:0000256" key="1">
    <source>
        <dbReference type="ARBA" id="ARBA00022793"/>
    </source>
</evidence>
<dbReference type="PANTHER" id="PTHR10067:SF13">
    <property type="entry name" value="PHOSPHATIDYLSERINE DECARBOXYLASE"/>
    <property type="match status" value="1"/>
</dbReference>
<evidence type="ECO:0000256" key="3">
    <source>
        <dbReference type="ARBA" id="ARBA00023239"/>
    </source>
</evidence>
<organism evidence="5 6">
    <name type="scientific">Duncaniella muris</name>
    <dbReference type="NCBI Taxonomy" id="2094150"/>
    <lineage>
        <taxon>Bacteria</taxon>
        <taxon>Pseudomonadati</taxon>
        <taxon>Bacteroidota</taxon>
        <taxon>Bacteroidia</taxon>
        <taxon>Bacteroidales</taxon>
        <taxon>Muribaculaceae</taxon>
        <taxon>Duncaniella</taxon>
    </lineage>
</organism>
<reference evidence="6" key="1">
    <citation type="submission" date="2018-02" db="EMBL/GenBank/DDBJ databases">
        <authorList>
            <person name="Clavel T."/>
            <person name="Strowig T."/>
        </authorList>
    </citation>
    <scope>NUCLEOTIDE SEQUENCE [LARGE SCALE GENOMIC DNA]</scope>
    <source>
        <strain evidence="6">DSM 103720</strain>
    </source>
</reference>
<dbReference type="AlphaFoldDB" id="A0A2V1IIY7"/>
<evidence type="ECO:0000256" key="2">
    <source>
        <dbReference type="ARBA" id="ARBA00023145"/>
    </source>
</evidence>
<dbReference type="PANTHER" id="PTHR10067">
    <property type="entry name" value="PHOSPHATIDYLSERINE DECARBOXYLASE"/>
    <property type="match status" value="1"/>
</dbReference>
<keyword evidence="2" id="KW-0865">Zymogen</keyword>
<evidence type="ECO:0000256" key="4">
    <source>
        <dbReference type="ARBA" id="ARBA00023317"/>
    </source>
</evidence>
<keyword evidence="6" id="KW-1185">Reference proteome</keyword>
<proteinExistence type="predicted"/>
<evidence type="ECO:0000313" key="6">
    <source>
        <dbReference type="Proteomes" id="UP000244905"/>
    </source>
</evidence>
<evidence type="ECO:0000313" key="5">
    <source>
        <dbReference type="EMBL" id="PWB01276.1"/>
    </source>
</evidence>
<dbReference type="GeneID" id="82526694"/>